<evidence type="ECO:0000256" key="3">
    <source>
        <dbReference type="ARBA" id="ARBA00022598"/>
    </source>
</evidence>
<dbReference type="EC" id="6.3.5.5" evidence="2"/>
<organism evidence="13 14">
    <name type="scientific">Malassezia nana</name>
    <dbReference type="NCBI Taxonomy" id="180528"/>
    <lineage>
        <taxon>Eukaryota</taxon>
        <taxon>Fungi</taxon>
        <taxon>Dikarya</taxon>
        <taxon>Basidiomycota</taxon>
        <taxon>Ustilaginomycotina</taxon>
        <taxon>Malasseziomycetes</taxon>
        <taxon>Malasseziales</taxon>
        <taxon>Malasseziaceae</taxon>
        <taxon>Malassezia</taxon>
    </lineage>
</organism>
<evidence type="ECO:0000256" key="11">
    <source>
        <dbReference type="SAM" id="SignalP"/>
    </source>
</evidence>
<feature type="signal peptide" evidence="11">
    <location>
        <begin position="1"/>
        <end position="18"/>
    </location>
</feature>
<dbReference type="Gene3D" id="3.40.50.880">
    <property type="match status" value="1"/>
</dbReference>
<gene>
    <name evidence="13" type="primary">CPA1</name>
    <name evidence="13" type="ORF">MNAN1_001472</name>
</gene>
<dbReference type="InterPro" id="IPR001969">
    <property type="entry name" value="Aspartic_peptidase_AS"/>
</dbReference>
<dbReference type="CDD" id="cd01744">
    <property type="entry name" value="GATase1_CPSase"/>
    <property type="match status" value="1"/>
</dbReference>
<dbReference type="SUPFAM" id="SSF52021">
    <property type="entry name" value="Carbamoyl phosphate synthetase, small subunit N-terminal domain"/>
    <property type="match status" value="1"/>
</dbReference>
<feature type="disulfide bond" evidence="9">
    <location>
        <begin position="297"/>
        <end position="343"/>
    </location>
</feature>
<dbReference type="InterPro" id="IPR002474">
    <property type="entry name" value="CarbamoylP_synth_ssu_N"/>
</dbReference>
<dbReference type="InterPro" id="IPR034164">
    <property type="entry name" value="Pepsin-like_dom"/>
</dbReference>
<evidence type="ECO:0000256" key="1">
    <source>
        <dbReference type="ARBA" id="ARBA00007447"/>
    </source>
</evidence>
<feature type="active site" evidence="8">
    <location>
        <position position="260"/>
    </location>
</feature>
<feature type="domain" description="Peptidase A1" evidence="12">
    <location>
        <begin position="68"/>
        <end position="382"/>
    </location>
</feature>
<evidence type="ECO:0000313" key="13">
    <source>
        <dbReference type="EMBL" id="WFD26489.1"/>
    </source>
</evidence>
<dbReference type="InterPro" id="IPR001461">
    <property type="entry name" value="Aspartic_peptidase_A1"/>
</dbReference>
<keyword evidence="11" id="KW-0732">Signal</keyword>
<evidence type="ECO:0000256" key="10">
    <source>
        <dbReference type="RuleBase" id="RU000454"/>
    </source>
</evidence>
<dbReference type="InterPro" id="IPR017926">
    <property type="entry name" value="GATASE"/>
</dbReference>
<dbReference type="InterPro" id="IPR033121">
    <property type="entry name" value="PEPTIDASE_A1"/>
</dbReference>
<keyword evidence="10" id="KW-0645">Protease</keyword>
<evidence type="ECO:0000256" key="4">
    <source>
        <dbReference type="ARBA" id="ARBA00022741"/>
    </source>
</evidence>
<sequence>MRRLWLGCLQACFQLVFCLPEWQGAVTYRDSVALLPSRASGVQQSPKSGVDQEGVLSVPLRSYEDFLWAVQIQVGTPPRNYTVAVDTGSADLWLDASAFNGSTSSTFEKTGQTFTIHYDLGDVSGYTCTDQVQVQGRQVPAHTFGIATNVSGTNIPQGIQGVLGMAGQGISEMQTTPLWHSLNLSENLFSVYMKSKSQGNLGNRNSDGTLLLGAMDPRMFEGPLKHLATTSNDTWTIPFAGINVSNHIIRVPKNTNALIDTGTELVGGPRSAIEKFYNYFPDANEMLNQPGFYSFPCSLASPNVYLAFGDSQYKLHSSDLVMNGVHYSPDQPNEQPDADDFRCMGTFFAMDTQEDSWMIGDAFLKNVYTVFDDGPQRQIGFAPLRVESQSQKLPSGLPSKASRLVPIYTVLSYLVAALPLLVSASPPSLPAVLRLQTGEVFHGRSFGAPRSTFGETVFTTSITSYPESLTDPSYTGQLLAFTQPLIGNYGVPDNRLPGSAREHPQDVDVGCFMESKGVQAAGVIVSELCERFSHFQAYESLASWCARYEVPGIQGIDTRALTTILRNQGSTLGAILVGEDATRVPAASEFVDPNAENLVQRVSTLTSYTLHPVGGPNAARAHVALLDFGCKANILRSLLRLGVSVTVLPWNTDFFSMRDQFDGLFLSNGPGSPNKIPEAVSNVKRVIEQWDRPIFGICMGHQVLGLAAGLRAYRMKFGNRGHNQPVLALSSGDMRVEPGRVYITSQNHGYALAYEEKGLDAWPEGWTPWFVNANDWSIEGLVRAGSIGSRAPVWGVQFHPEHAGGPEDTNPLFEDYVEQVVRYKAAAQGPLLAAQETEHAGAAAMAHQ</sequence>
<evidence type="ECO:0000259" key="12">
    <source>
        <dbReference type="PROSITE" id="PS51767"/>
    </source>
</evidence>
<dbReference type="PROSITE" id="PS51273">
    <property type="entry name" value="GATASE_TYPE_1"/>
    <property type="match status" value="1"/>
</dbReference>
<comment type="catalytic activity">
    <reaction evidence="7">
        <text>hydrogencarbonate + L-glutamine + 2 ATP + H2O = carbamoyl phosphate + L-glutamate + 2 ADP + phosphate + 2 H(+)</text>
        <dbReference type="Rhea" id="RHEA:18633"/>
        <dbReference type="ChEBI" id="CHEBI:15377"/>
        <dbReference type="ChEBI" id="CHEBI:15378"/>
        <dbReference type="ChEBI" id="CHEBI:17544"/>
        <dbReference type="ChEBI" id="CHEBI:29985"/>
        <dbReference type="ChEBI" id="CHEBI:30616"/>
        <dbReference type="ChEBI" id="CHEBI:43474"/>
        <dbReference type="ChEBI" id="CHEBI:58228"/>
        <dbReference type="ChEBI" id="CHEBI:58359"/>
        <dbReference type="ChEBI" id="CHEBI:456216"/>
        <dbReference type="EC" id="6.3.5.5"/>
    </reaction>
</comment>
<proteinExistence type="inferred from homology"/>
<evidence type="ECO:0000256" key="9">
    <source>
        <dbReference type="PIRSR" id="PIRSR601461-2"/>
    </source>
</evidence>
<evidence type="ECO:0000313" key="14">
    <source>
        <dbReference type="Proteomes" id="UP001213623"/>
    </source>
</evidence>
<dbReference type="Pfam" id="PF00117">
    <property type="entry name" value="GATase"/>
    <property type="match status" value="1"/>
</dbReference>
<dbReference type="GO" id="GO:0005524">
    <property type="term" value="F:ATP binding"/>
    <property type="evidence" value="ECO:0007669"/>
    <property type="project" value="UniProtKB-KW"/>
</dbReference>
<dbReference type="Pfam" id="PF00026">
    <property type="entry name" value="Asp"/>
    <property type="match status" value="1"/>
</dbReference>
<dbReference type="Proteomes" id="UP001213623">
    <property type="component" value="Chromosome 2"/>
</dbReference>
<dbReference type="NCBIfam" id="TIGR01368">
    <property type="entry name" value="CPSaseIIsmall"/>
    <property type="match status" value="1"/>
</dbReference>
<dbReference type="InterPro" id="IPR036480">
    <property type="entry name" value="CarbP_synth_ssu_N_sf"/>
</dbReference>
<dbReference type="EMBL" id="CP119893">
    <property type="protein sequence ID" value="WFD26489.1"/>
    <property type="molecule type" value="Genomic_DNA"/>
</dbReference>
<keyword evidence="3 13" id="KW-0436">Ligase</keyword>
<dbReference type="InterPro" id="IPR021109">
    <property type="entry name" value="Peptidase_aspartic_dom_sf"/>
</dbReference>
<dbReference type="PANTHER" id="PTHR47966">
    <property type="entry name" value="BETA-SITE APP-CLEAVING ENZYME, ISOFORM A-RELATED"/>
    <property type="match status" value="1"/>
</dbReference>
<dbReference type="PROSITE" id="PS51767">
    <property type="entry name" value="PEPTIDASE_A1"/>
    <property type="match status" value="1"/>
</dbReference>
<dbReference type="SMART" id="SM01097">
    <property type="entry name" value="CPSase_sm_chain"/>
    <property type="match status" value="1"/>
</dbReference>
<dbReference type="PRINTS" id="PR00792">
    <property type="entry name" value="PEPSIN"/>
</dbReference>
<keyword evidence="6" id="KW-0067">ATP-binding</keyword>
<dbReference type="PROSITE" id="PS00141">
    <property type="entry name" value="ASP_PROTEASE"/>
    <property type="match status" value="1"/>
</dbReference>
<dbReference type="GO" id="GO:0004088">
    <property type="term" value="F:carbamoyl-phosphate synthase (glutamine-hydrolyzing) activity"/>
    <property type="evidence" value="ECO:0007669"/>
    <property type="project" value="UniProtKB-EC"/>
</dbReference>
<dbReference type="CDD" id="cd05471">
    <property type="entry name" value="pepsin_like"/>
    <property type="match status" value="1"/>
</dbReference>
<keyword evidence="10" id="KW-0378">Hydrolase</keyword>
<keyword evidence="4" id="KW-0547">Nucleotide-binding</keyword>
<feature type="chain" id="PRO_5042125837" description="carbamoyl-phosphate synthase (glutamine-hydrolyzing)" evidence="11">
    <location>
        <begin position="19"/>
        <end position="848"/>
    </location>
</feature>
<dbReference type="PRINTS" id="PR00099">
    <property type="entry name" value="CPSGATASE"/>
</dbReference>
<dbReference type="GO" id="GO:0006541">
    <property type="term" value="P:glutamine metabolic process"/>
    <property type="evidence" value="ECO:0007669"/>
    <property type="project" value="InterPro"/>
</dbReference>
<evidence type="ECO:0000256" key="5">
    <source>
        <dbReference type="ARBA" id="ARBA00022750"/>
    </source>
</evidence>
<keyword evidence="9" id="KW-1015">Disulfide bond</keyword>
<keyword evidence="14" id="KW-1185">Reference proteome</keyword>
<dbReference type="InterPro" id="IPR035686">
    <property type="entry name" value="CPSase_GATase1"/>
</dbReference>
<dbReference type="Gene3D" id="3.50.30.20">
    <property type="entry name" value="Carbamoyl-phosphate synthase small subunit, N-terminal domain"/>
    <property type="match status" value="1"/>
</dbReference>
<dbReference type="GO" id="GO:0006508">
    <property type="term" value="P:proteolysis"/>
    <property type="evidence" value="ECO:0007669"/>
    <property type="project" value="UniProtKB-KW"/>
</dbReference>
<dbReference type="GO" id="GO:0006207">
    <property type="term" value="P:'de novo' pyrimidine nucleobase biosynthetic process"/>
    <property type="evidence" value="ECO:0007669"/>
    <property type="project" value="InterPro"/>
</dbReference>
<dbReference type="NCBIfam" id="NF009475">
    <property type="entry name" value="PRK12838.1"/>
    <property type="match status" value="1"/>
</dbReference>
<dbReference type="InterPro" id="IPR029062">
    <property type="entry name" value="Class_I_gatase-like"/>
</dbReference>
<keyword evidence="5 10" id="KW-0064">Aspartyl protease</keyword>
<evidence type="ECO:0000256" key="6">
    <source>
        <dbReference type="ARBA" id="ARBA00022840"/>
    </source>
</evidence>
<dbReference type="AlphaFoldDB" id="A0AAF0EKU5"/>
<evidence type="ECO:0000256" key="2">
    <source>
        <dbReference type="ARBA" id="ARBA00012738"/>
    </source>
</evidence>
<dbReference type="SUPFAM" id="SSF50630">
    <property type="entry name" value="Acid proteases"/>
    <property type="match status" value="1"/>
</dbReference>
<evidence type="ECO:0000256" key="7">
    <source>
        <dbReference type="ARBA" id="ARBA00048816"/>
    </source>
</evidence>
<name>A0AAF0EKU5_9BASI</name>
<accession>A0AAF0EKU5</accession>
<dbReference type="Pfam" id="PF00988">
    <property type="entry name" value="CPSase_sm_chain"/>
    <property type="match status" value="1"/>
</dbReference>
<dbReference type="PANTHER" id="PTHR47966:SF51">
    <property type="entry name" value="BETA-SITE APP-CLEAVING ENZYME, ISOFORM A-RELATED"/>
    <property type="match status" value="1"/>
</dbReference>
<dbReference type="InterPro" id="IPR006274">
    <property type="entry name" value="CarbamoylP_synth_ssu"/>
</dbReference>
<evidence type="ECO:0000256" key="8">
    <source>
        <dbReference type="PIRSR" id="PIRSR601461-1"/>
    </source>
</evidence>
<dbReference type="GO" id="GO:0004190">
    <property type="term" value="F:aspartic-type endopeptidase activity"/>
    <property type="evidence" value="ECO:0007669"/>
    <property type="project" value="UniProtKB-KW"/>
</dbReference>
<comment type="similarity">
    <text evidence="1 10">Belongs to the peptidase A1 family.</text>
</comment>
<protein>
    <recommendedName>
        <fullName evidence="2">carbamoyl-phosphate synthase (glutamine-hydrolyzing)</fullName>
        <ecNumber evidence="2">6.3.5.5</ecNumber>
    </recommendedName>
</protein>
<dbReference type="HAMAP" id="MF_01209">
    <property type="entry name" value="CPSase_S_chain"/>
    <property type="match status" value="1"/>
</dbReference>
<dbReference type="Gene3D" id="2.40.70.10">
    <property type="entry name" value="Acid Proteases"/>
    <property type="match status" value="2"/>
</dbReference>
<feature type="active site" evidence="8">
    <location>
        <position position="86"/>
    </location>
</feature>
<dbReference type="SUPFAM" id="SSF52317">
    <property type="entry name" value="Class I glutamine amidotransferase-like"/>
    <property type="match status" value="1"/>
</dbReference>
<reference evidence="13" key="1">
    <citation type="submission" date="2023-03" db="EMBL/GenBank/DDBJ databases">
        <title>Mating type loci evolution in Malassezia.</title>
        <authorList>
            <person name="Coelho M.A."/>
        </authorList>
    </citation>
    <scope>NUCLEOTIDE SEQUENCE</scope>
    <source>
        <strain evidence="13">CBS 9557</strain>
    </source>
</reference>